<organism evidence="1">
    <name type="scientific">Ulva partita</name>
    <dbReference type="NCBI Taxonomy" id="1605170"/>
    <lineage>
        <taxon>Eukaryota</taxon>
        <taxon>Viridiplantae</taxon>
        <taxon>Chlorophyta</taxon>
        <taxon>core chlorophytes</taxon>
        <taxon>Ulvophyceae</taxon>
        <taxon>OUU clade</taxon>
        <taxon>Ulvales</taxon>
        <taxon>Ulvaceae</taxon>
        <taxon>Ulva</taxon>
    </lineage>
</organism>
<evidence type="ECO:0000313" key="1">
    <source>
        <dbReference type="EMBL" id="BAV58334.1"/>
    </source>
</evidence>
<dbReference type="EMBL" id="LC088646">
    <property type="protein sequence ID" value="BAV58334.1"/>
    <property type="molecule type" value="mRNA"/>
</dbReference>
<proteinExistence type="evidence at transcript level"/>
<reference evidence="1" key="1">
    <citation type="submission" date="2015-10" db="EMBL/GenBank/DDBJ databases">
        <title>Evolution of the mating-type locus in an isomorphic haploid-diploid life cycle and isogamy.</title>
        <authorList>
            <person name="Yamazaki T."/>
            <person name="Suzuki R."/>
            <person name="Ichihara K."/>
            <person name="Toyoda A."/>
            <person name="Kuwano K."/>
            <person name="Kawano S."/>
        </authorList>
    </citation>
    <scope>NUCLEOTIDE SEQUENCE</scope>
    <source>
        <strain evidence="1">MGEC-1</strain>
    </source>
</reference>
<protein>
    <submittedName>
        <fullName evidence="1">Uncharacterized protein LOC105397933</fullName>
    </submittedName>
</protein>
<gene>
    <name evidence="1" type="primary">3772f</name>
</gene>
<accession>A0A1C9ZWD7</accession>
<dbReference type="AlphaFoldDB" id="A0A1C9ZWD7"/>
<name>A0A1C9ZWD7_9CHLO</name>
<sequence length="69" mass="7383">MKHCSPNADPQATMPSLTTVAPRHAAVRLAASVSVQKTTVFSRLQSWRSMMTLAAAMADSSSPWTYASS</sequence>